<dbReference type="Proteomes" id="UP000031938">
    <property type="component" value="Unassembled WGS sequence"/>
</dbReference>
<dbReference type="GO" id="GO:0005737">
    <property type="term" value="C:cytoplasm"/>
    <property type="evidence" value="ECO:0007669"/>
    <property type="project" value="UniProtKB-SubCell"/>
</dbReference>
<name>A0A0C2V8K6_9BACL</name>
<dbReference type="PANTHER" id="PTHR43035:SF1">
    <property type="entry name" value="FATTY ACID REPRESSION MUTANT PROTEIN 2-RELATED"/>
    <property type="match status" value="1"/>
</dbReference>
<comment type="caution">
    <text evidence="5">The sequence shown here is derived from an EMBL/GenBank/DDBJ whole genome shotgun (WGS) entry which is preliminary data.</text>
</comment>
<dbReference type="RefSeq" id="WP_041089605.1">
    <property type="nucleotide sequence ID" value="NZ_JXRP01000018.1"/>
</dbReference>
<sequence>MSLLQKLFGESTVKEESNKKDFYQAIENRRSIYAINNETVVSDERIHEVINHAVKHTPSAFNSQSARVVVLLGENHHKLWSITTETLRKVVPADQFGPTEEKMNLFGAGYGTVLFFEDQEVVESLQEQFAAYADNFPVWSQQSNGMLQFVIWTSLELEGFGASLQHYNPLIDEEVKNQWNLPSSWKLTAQMPFGNPTAAAGGKESKPLDERVKIFK</sequence>
<organism evidence="5 6">
    <name type="scientific">Jeotgalibacillus soli</name>
    <dbReference type="NCBI Taxonomy" id="889306"/>
    <lineage>
        <taxon>Bacteria</taxon>
        <taxon>Bacillati</taxon>
        <taxon>Bacillota</taxon>
        <taxon>Bacilli</taxon>
        <taxon>Bacillales</taxon>
        <taxon>Caryophanaceae</taxon>
        <taxon>Jeotgalibacillus</taxon>
    </lineage>
</organism>
<comment type="subcellular location">
    <subcellularLocation>
        <location evidence="1">Cytoplasm</location>
    </subcellularLocation>
</comment>
<evidence type="ECO:0000256" key="3">
    <source>
        <dbReference type="ARBA" id="ARBA00023002"/>
    </source>
</evidence>
<evidence type="ECO:0000313" key="6">
    <source>
        <dbReference type="Proteomes" id="UP000031938"/>
    </source>
</evidence>
<keyword evidence="2" id="KW-0963">Cytoplasm</keyword>
<evidence type="ECO:0000313" key="5">
    <source>
        <dbReference type="EMBL" id="KIL45292.1"/>
    </source>
</evidence>
<gene>
    <name evidence="5" type="ORF">KP78_28360</name>
</gene>
<dbReference type="EMBL" id="JXRP01000018">
    <property type="protein sequence ID" value="KIL45292.1"/>
    <property type="molecule type" value="Genomic_DNA"/>
</dbReference>
<evidence type="ECO:0000256" key="1">
    <source>
        <dbReference type="ARBA" id="ARBA00004496"/>
    </source>
</evidence>
<protein>
    <submittedName>
        <fullName evidence="5">Nitroreductase</fullName>
    </submittedName>
</protein>
<dbReference type="Gene3D" id="3.40.109.10">
    <property type="entry name" value="NADH Oxidase"/>
    <property type="match status" value="1"/>
</dbReference>
<reference evidence="5 6" key="1">
    <citation type="submission" date="2015-01" db="EMBL/GenBank/DDBJ databases">
        <title>Genome sequencing of Jeotgalibacillus soli.</title>
        <authorList>
            <person name="Goh K.M."/>
            <person name="Chan K.-G."/>
            <person name="Yaakop A.S."/>
            <person name="Ee R."/>
            <person name="Gan H.M."/>
            <person name="Chan C.S."/>
        </authorList>
    </citation>
    <scope>NUCLEOTIDE SEQUENCE [LARGE SCALE GENOMIC DNA]</scope>
    <source>
        <strain evidence="5 6">P9</strain>
    </source>
</reference>
<evidence type="ECO:0000259" key="4">
    <source>
        <dbReference type="Pfam" id="PF00881"/>
    </source>
</evidence>
<accession>A0A0C2V8K6</accession>
<dbReference type="FunFam" id="3.40.109.10:FF:000001">
    <property type="entry name" value="Nitroreductase family"/>
    <property type="match status" value="1"/>
</dbReference>
<dbReference type="InterPro" id="IPR033877">
    <property type="entry name" value="Frm2/Hbn1"/>
</dbReference>
<evidence type="ECO:0000256" key="2">
    <source>
        <dbReference type="ARBA" id="ARBA00022490"/>
    </source>
</evidence>
<dbReference type="AlphaFoldDB" id="A0A0C2V8K6"/>
<dbReference type="Pfam" id="PF00881">
    <property type="entry name" value="Nitroreductase"/>
    <property type="match status" value="1"/>
</dbReference>
<dbReference type="InterPro" id="IPR029479">
    <property type="entry name" value="Nitroreductase"/>
</dbReference>
<proteinExistence type="predicted"/>
<keyword evidence="6" id="KW-1185">Reference proteome</keyword>
<dbReference type="PANTHER" id="PTHR43035">
    <property type="entry name" value="FATTY ACID REPRESSION MUTANT PROTEIN 2-RELATED"/>
    <property type="match status" value="1"/>
</dbReference>
<dbReference type="GO" id="GO:0016491">
    <property type="term" value="F:oxidoreductase activity"/>
    <property type="evidence" value="ECO:0007669"/>
    <property type="project" value="UniProtKB-KW"/>
</dbReference>
<dbReference type="InterPro" id="IPR000415">
    <property type="entry name" value="Nitroreductase-like"/>
</dbReference>
<feature type="domain" description="Nitroreductase" evidence="4">
    <location>
        <begin position="26"/>
        <end position="194"/>
    </location>
</feature>
<dbReference type="SUPFAM" id="SSF55469">
    <property type="entry name" value="FMN-dependent nitroreductase-like"/>
    <property type="match status" value="1"/>
</dbReference>
<keyword evidence="3" id="KW-0560">Oxidoreductase</keyword>
<dbReference type="GO" id="GO:0034599">
    <property type="term" value="P:cellular response to oxidative stress"/>
    <property type="evidence" value="ECO:0007669"/>
    <property type="project" value="InterPro"/>
</dbReference>
<dbReference type="PATRIC" id="fig|889306.3.peg.2849"/>
<dbReference type="CDD" id="cd02140">
    <property type="entry name" value="Frm2-like"/>
    <property type="match status" value="1"/>
</dbReference>
<dbReference type="OrthoDB" id="9810617at2"/>